<feature type="region of interest" description="Disordered" evidence="3">
    <location>
        <begin position="1"/>
        <end position="28"/>
    </location>
</feature>
<dbReference type="SUPFAM" id="SSF56436">
    <property type="entry name" value="C-type lectin-like"/>
    <property type="match status" value="2"/>
</dbReference>
<feature type="domain" description="C-type lectin" evidence="4">
    <location>
        <begin position="88"/>
        <end position="200"/>
    </location>
</feature>
<dbReference type="SMART" id="SM00034">
    <property type="entry name" value="CLECT"/>
    <property type="match status" value="2"/>
</dbReference>
<keyword evidence="2" id="KW-1015">Disulfide bond</keyword>
<dbReference type="InterPro" id="IPR018378">
    <property type="entry name" value="C-type_lectin_CS"/>
</dbReference>
<gene>
    <name evidence="5" type="primary">LOC120433729</name>
</gene>
<dbReference type="PANTHER" id="PTHR22803">
    <property type="entry name" value="MANNOSE, PHOSPHOLIPASE, LECTIN RECEPTOR RELATED"/>
    <property type="match status" value="1"/>
</dbReference>
<sequence length="312" mass="35619">MEEMYASLKYVKPDNSTPSTNHTDHFISGSDSAEQLSAITNQLSSMTEERDLLQVKLTEKATELERLQSLFNQSVSKNETCPVGWSSFSHSCYHLPESFRSWDAARKDCRDRGADLMVIDSAEKQTFLSMITTKETWIGLNDKEQEGTWKWVDGTPLTLMYWGKSQPNNGGEQDCVYVRTDEGRFWNDHYCSSSHQWICENTPNHNKTCPVGWSFNHSCYLVSKNSASWDAARKDCRDRGADLVVINSPEEKNFLSTITTEGVWIGLNDKEEEGTWKWVDGTPLTLMYWATEQPNNGGEEDCVSVRSEKNTW</sequence>
<organism evidence="5 6">
    <name type="scientific">Oreochromis aureus</name>
    <name type="common">Israeli tilapia</name>
    <name type="synonym">Chromis aureus</name>
    <dbReference type="NCBI Taxonomy" id="47969"/>
    <lineage>
        <taxon>Eukaryota</taxon>
        <taxon>Metazoa</taxon>
        <taxon>Chordata</taxon>
        <taxon>Craniata</taxon>
        <taxon>Vertebrata</taxon>
        <taxon>Euteleostomi</taxon>
        <taxon>Actinopterygii</taxon>
        <taxon>Neopterygii</taxon>
        <taxon>Teleostei</taxon>
        <taxon>Neoteleostei</taxon>
        <taxon>Acanthomorphata</taxon>
        <taxon>Ovalentaria</taxon>
        <taxon>Cichlomorphae</taxon>
        <taxon>Cichliformes</taxon>
        <taxon>Cichlidae</taxon>
        <taxon>African cichlids</taxon>
        <taxon>Pseudocrenilabrinae</taxon>
        <taxon>Oreochromini</taxon>
        <taxon>Oreochromis</taxon>
    </lineage>
</organism>
<protein>
    <recommendedName>
        <fullName evidence="4">C-type lectin domain-containing protein</fullName>
    </recommendedName>
</protein>
<evidence type="ECO:0000256" key="1">
    <source>
        <dbReference type="ARBA" id="ARBA00022734"/>
    </source>
</evidence>
<dbReference type="Ensembl" id="ENSOABT00000034333.2">
    <property type="protein sequence ID" value="ENSOABP00000033403.2"/>
    <property type="gene ID" value="ENSOABG00000035417.1"/>
</dbReference>
<accession>A0A668U3G7</accession>
<reference evidence="5" key="1">
    <citation type="submission" date="2025-08" db="UniProtKB">
        <authorList>
            <consortium name="Ensembl"/>
        </authorList>
    </citation>
    <scope>IDENTIFICATION</scope>
</reference>
<dbReference type="InterPro" id="IPR016187">
    <property type="entry name" value="CTDL_fold"/>
</dbReference>
<dbReference type="InterPro" id="IPR050111">
    <property type="entry name" value="C-type_lectin/snaclec_domain"/>
</dbReference>
<dbReference type="OMA" id="SHQWICE"/>
<dbReference type="AlphaFoldDB" id="A0A668U3G7"/>
<dbReference type="InterPro" id="IPR016186">
    <property type="entry name" value="C-type_lectin-like/link_sf"/>
</dbReference>
<dbReference type="CDD" id="cd03590">
    <property type="entry name" value="CLECT_DC-SIGN_like"/>
    <property type="match status" value="2"/>
</dbReference>
<dbReference type="Gene3D" id="3.10.100.10">
    <property type="entry name" value="Mannose-Binding Protein A, subunit A"/>
    <property type="match status" value="2"/>
</dbReference>
<name>A0A668U3G7_OREAU</name>
<evidence type="ECO:0000256" key="2">
    <source>
        <dbReference type="ARBA" id="ARBA00023157"/>
    </source>
</evidence>
<dbReference type="PROSITE" id="PS00615">
    <property type="entry name" value="C_TYPE_LECTIN_1"/>
    <property type="match status" value="1"/>
</dbReference>
<dbReference type="InterPro" id="IPR001304">
    <property type="entry name" value="C-type_lectin-like"/>
</dbReference>
<dbReference type="GO" id="GO:0030246">
    <property type="term" value="F:carbohydrate binding"/>
    <property type="evidence" value="ECO:0007669"/>
    <property type="project" value="UniProtKB-KW"/>
</dbReference>
<dbReference type="PROSITE" id="PS50041">
    <property type="entry name" value="C_TYPE_LECTIN_2"/>
    <property type="match status" value="2"/>
</dbReference>
<keyword evidence="6" id="KW-1185">Reference proteome</keyword>
<evidence type="ECO:0000259" key="4">
    <source>
        <dbReference type="PROSITE" id="PS50041"/>
    </source>
</evidence>
<keyword evidence="1" id="KW-0430">Lectin</keyword>
<reference evidence="5" key="2">
    <citation type="submission" date="2025-09" db="UniProtKB">
        <authorList>
            <consortium name="Ensembl"/>
        </authorList>
    </citation>
    <scope>IDENTIFICATION</scope>
</reference>
<evidence type="ECO:0000313" key="5">
    <source>
        <dbReference type="Ensembl" id="ENSOABP00000033403.2"/>
    </source>
</evidence>
<dbReference type="Proteomes" id="UP000472276">
    <property type="component" value="Unassembled WGS sequence"/>
</dbReference>
<evidence type="ECO:0000313" key="6">
    <source>
        <dbReference type="Proteomes" id="UP000472276"/>
    </source>
</evidence>
<proteinExistence type="predicted"/>
<evidence type="ECO:0000256" key="3">
    <source>
        <dbReference type="SAM" id="MobiDB-lite"/>
    </source>
</evidence>
<dbReference type="Pfam" id="PF00059">
    <property type="entry name" value="Lectin_C"/>
    <property type="match status" value="2"/>
</dbReference>
<feature type="domain" description="C-type lectin" evidence="4">
    <location>
        <begin position="215"/>
        <end position="312"/>
    </location>
</feature>
<dbReference type="InterPro" id="IPR033989">
    <property type="entry name" value="CD209-like_CTLD"/>
</dbReference>